<dbReference type="GO" id="GO:0005337">
    <property type="term" value="F:nucleoside transmembrane transporter activity"/>
    <property type="evidence" value="ECO:0007669"/>
    <property type="project" value="InterPro"/>
</dbReference>
<accession>A0A3Q3DXG1</accession>
<dbReference type="GeneTree" id="ENSGT00950000182898"/>
<evidence type="ECO:0000256" key="5">
    <source>
        <dbReference type="ARBA" id="ARBA00022989"/>
    </source>
</evidence>
<evidence type="ECO:0000313" key="9">
    <source>
        <dbReference type="Proteomes" id="UP000264820"/>
    </source>
</evidence>
<dbReference type="OMA" id="INCELGA"/>
<reference evidence="8" key="1">
    <citation type="submission" date="2025-08" db="UniProtKB">
        <authorList>
            <consortium name="Ensembl"/>
        </authorList>
    </citation>
    <scope>IDENTIFICATION</scope>
</reference>
<evidence type="ECO:0000256" key="1">
    <source>
        <dbReference type="ARBA" id="ARBA00004141"/>
    </source>
</evidence>
<keyword evidence="3" id="KW-0813">Transport</keyword>
<evidence type="ECO:0000256" key="3">
    <source>
        <dbReference type="ARBA" id="ARBA00022448"/>
    </source>
</evidence>
<feature type="transmembrane region" description="Helical" evidence="7">
    <location>
        <begin position="187"/>
        <end position="205"/>
    </location>
</feature>
<feature type="transmembrane region" description="Helical" evidence="7">
    <location>
        <begin position="116"/>
        <end position="136"/>
    </location>
</feature>
<dbReference type="AlphaFoldDB" id="A0A3Q3DXG1"/>
<proteinExistence type="inferred from homology"/>
<sequence length="233" mass="24086">AAALRAVWLAFFVLGLGTLLPWNFFMTATAYFTGRLRESSNGTAAVGAEPERSVLEAKFNNVMTLCAMTPLLVFTCLNSFLYARVPEGARVAGSLALILAVFLLTAVLVKVRLEPAAFFAVTALSVVVINSFGAVLQGSLFGMAGALPAAYTAPIMSGQGLAGTFAALAMICAIASGSSVEEASFGYFISACVVILVSILAYAALPKLVGPPVPARVSARVPARTPARLCSVA</sequence>
<feature type="transmembrane region" description="Helical" evidence="7">
    <location>
        <begin position="6"/>
        <end position="32"/>
    </location>
</feature>
<evidence type="ECO:0000256" key="7">
    <source>
        <dbReference type="SAM" id="Phobius"/>
    </source>
</evidence>
<dbReference type="PANTHER" id="PTHR10332:SF9">
    <property type="entry name" value="EQUILIBRATIVE NUCLEOSIDE TRANSPORTER 1"/>
    <property type="match status" value="1"/>
</dbReference>
<feature type="transmembrane region" description="Helical" evidence="7">
    <location>
        <begin position="62"/>
        <end position="83"/>
    </location>
</feature>
<feature type="transmembrane region" description="Helical" evidence="7">
    <location>
        <begin position="156"/>
        <end position="175"/>
    </location>
</feature>
<dbReference type="Pfam" id="PF01733">
    <property type="entry name" value="Nucleoside_tran"/>
    <property type="match status" value="1"/>
</dbReference>
<dbReference type="GO" id="GO:0015862">
    <property type="term" value="P:uridine transmembrane transport"/>
    <property type="evidence" value="ECO:0007669"/>
    <property type="project" value="TreeGrafter"/>
</dbReference>
<dbReference type="Proteomes" id="UP000264820">
    <property type="component" value="Unplaced"/>
</dbReference>
<reference evidence="8" key="2">
    <citation type="submission" date="2025-09" db="UniProtKB">
        <authorList>
            <consortium name="Ensembl"/>
        </authorList>
    </citation>
    <scope>IDENTIFICATION</scope>
</reference>
<organism evidence="8 9">
    <name type="scientific">Hippocampus comes</name>
    <name type="common">Tiger tail seahorse</name>
    <dbReference type="NCBI Taxonomy" id="109280"/>
    <lineage>
        <taxon>Eukaryota</taxon>
        <taxon>Metazoa</taxon>
        <taxon>Chordata</taxon>
        <taxon>Craniata</taxon>
        <taxon>Vertebrata</taxon>
        <taxon>Euteleostomi</taxon>
        <taxon>Actinopterygii</taxon>
        <taxon>Neopterygii</taxon>
        <taxon>Teleostei</taxon>
        <taxon>Neoteleostei</taxon>
        <taxon>Acanthomorphata</taxon>
        <taxon>Syngnathiaria</taxon>
        <taxon>Syngnathiformes</taxon>
        <taxon>Syngnathoidei</taxon>
        <taxon>Syngnathidae</taxon>
        <taxon>Hippocampus</taxon>
    </lineage>
</organism>
<dbReference type="PANTHER" id="PTHR10332">
    <property type="entry name" value="EQUILIBRATIVE NUCLEOSIDE TRANSPORTER"/>
    <property type="match status" value="1"/>
</dbReference>
<dbReference type="InterPro" id="IPR002259">
    <property type="entry name" value="Eqnu_transpt"/>
</dbReference>
<name>A0A3Q3DXG1_HIPCM</name>
<keyword evidence="5 7" id="KW-1133">Transmembrane helix</keyword>
<evidence type="ECO:0000256" key="4">
    <source>
        <dbReference type="ARBA" id="ARBA00022692"/>
    </source>
</evidence>
<comment type="subcellular location">
    <subcellularLocation>
        <location evidence="1">Membrane</location>
        <topology evidence="1">Multi-pass membrane protein</topology>
    </subcellularLocation>
</comment>
<protein>
    <submittedName>
        <fullName evidence="8">Solute carrier family 29 member 1 (Augustine blood group)</fullName>
    </submittedName>
</protein>
<evidence type="ECO:0000313" key="8">
    <source>
        <dbReference type="Ensembl" id="ENSHCOP00000023071.1"/>
    </source>
</evidence>
<keyword evidence="9" id="KW-1185">Reference proteome</keyword>
<keyword evidence="4 7" id="KW-0812">Transmembrane</keyword>
<keyword evidence="6 7" id="KW-0472">Membrane</keyword>
<feature type="transmembrane region" description="Helical" evidence="7">
    <location>
        <begin position="89"/>
        <end position="109"/>
    </location>
</feature>
<dbReference type="PRINTS" id="PR01130">
    <property type="entry name" value="DERENTRNSPRT"/>
</dbReference>
<evidence type="ECO:0000256" key="6">
    <source>
        <dbReference type="ARBA" id="ARBA00023136"/>
    </source>
</evidence>
<dbReference type="GO" id="GO:0005886">
    <property type="term" value="C:plasma membrane"/>
    <property type="evidence" value="ECO:0007669"/>
    <property type="project" value="TreeGrafter"/>
</dbReference>
<dbReference type="Ensembl" id="ENSHCOT00000014915.1">
    <property type="protein sequence ID" value="ENSHCOP00000023071.1"/>
    <property type="gene ID" value="ENSHCOG00000011285.1"/>
</dbReference>
<evidence type="ECO:0000256" key="2">
    <source>
        <dbReference type="ARBA" id="ARBA00007965"/>
    </source>
</evidence>
<comment type="similarity">
    <text evidence="2">Belongs to the SLC29A/ENT transporter (TC 2.A.57) family.</text>
</comment>